<feature type="region of interest" description="Disordered" evidence="1">
    <location>
        <begin position="75"/>
        <end position="113"/>
    </location>
</feature>
<reference evidence="2 3" key="1">
    <citation type="submission" date="2023-03" db="EMBL/GenBank/DDBJ databases">
        <title>High recombination rates correlate with genetic variation in Cardiocondyla obscurior ants.</title>
        <authorList>
            <person name="Errbii M."/>
        </authorList>
    </citation>
    <scope>NUCLEOTIDE SEQUENCE [LARGE SCALE GENOMIC DNA]</scope>
    <source>
        <strain evidence="2">Alpha-2009</strain>
        <tissue evidence="2">Whole body</tissue>
    </source>
</reference>
<dbReference type="Proteomes" id="UP001430953">
    <property type="component" value="Unassembled WGS sequence"/>
</dbReference>
<protein>
    <submittedName>
        <fullName evidence="2">Uncharacterized protein</fullName>
    </submittedName>
</protein>
<feature type="compositionally biased region" description="Polar residues" evidence="1">
    <location>
        <begin position="81"/>
        <end position="90"/>
    </location>
</feature>
<feature type="region of interest" description="Disordered" evidence="1">
    <location>
        <begin position="1"/>
        <end position="22"/>
    </location>
</feature>
<organism evidence="2 3">
    <name type="scientific">Cardiocondyla obscurior</name>
    <dbReference type="NCBI Taxonomy" id="286306"/>
    <lineage>
        <taxon>Eukaryota</taxon>
        <taxon>Metazoa</taxon>
        <taxon>Ecdysozoa</taxon>
        <taxon>Arthropoda</taxon>
        <taxon>Hexapoda</taxon>
        <taxon>Insecta</taxon>
        <taxon>Pterygota</taxon>
        <taxon>Neoptera</taxon>
        <taxon>Endopterygota</taxon>
        <taxon>Hymenoptera</taxon>
        <taxon>Apocrita</taxon>
        <taxon>Aculeata</taxon>
        <taxon>Formicoidea</taxon>
        <taxon>Formicidae</taxon>
        <taxon>Myrmicinae</taxon>
        <taxon>Cardiocondyla</taxon>
    </lineage>
</organism>
<keyword evidence="3" id="KW-1185">Reference proteome</keyword>
<name>A0AAW2ECE7_9HYME</name>
<evidence type="ECO:0000313" key="3">
    <source>
        <dbReference type="Proteomes" id="UP001430953"/>
    </source>
</evidence>
<evidence type="ECO:0000256" key="1">
    <source>
        <dbReference type="SAM" id="MobiDB-lite"/>
    </source>
</evidence>
<sequence length="113" mass="12659">MTEITRNAEPRNQEIRSDDLNEAKRGLPAIFIPFAPPTREERNRAVREITRAVSSFSPGDFPIFRASGREDGFRGRCVRSRGTSFDNSQRAPRDYVRDTPSCAGTGISPRKCG</sequence>
<evidence type="ECO:0000313" key="2">
    <source>
        <dbReference type="EMBL" id="KAL0101353.1"/>
    </source>
</evidence>
<comment type="caution">
    <text evidence="2">The sequence shown here is derived from an EMBL/GenBank/DDBJ whole genome shotgun (WGS) entry which is preliminary data.</text>
</comment>
<dbReference type="EMBL" id="JADYXP020000024">
    <property type="protein sequence ID" value="KAL0101353.1"/>
    <property type="molecule type" value="Genomic_DNA"/>
</dbReference>
<accession>A0AAW2ECE7</accession>
<gene>
    <name evidence="2" type="ORF">PUN28_018874</name>
</gene>
<dbReference type="AlphaFoldDB" id="A0AAW2ECE7"/>
<proteinExistence type="predicted"/>